<dbReference type="EMBL" id="JAUCMV010000004">
    <property type="protein sequence ID" value="KAK0406543.1"/>
    <property type="molecule type" value="Genomic_DNA"/>
</dbReference>
<dbReference type="Pfam" id="PF00059">
    <property type="entry name" value="Lectin_C"/>
    <property type="match status" value="3"/>
</dbReference>
<dbReference type="InterPro" id="IPR016187">
    <property type="entry name" value="CTDL_fold"/>
</dbReference>
<feature type="signal peptide" evidence="1">
    <location>
        <begin position="1"/>
        <end position="17"/>
    </location>
</feature>
<proteinExistence type="predicted"/>
<evidence type="ECO:0000259" key="2">
    <source>
        <dbReference type="PROSITE" id="PS50041"/>
    </source>
</evidence>
<dbReference type="InterPro" id="IPR001304">
    <property type="entry name" value="C-type_lectin-like"/>
</dbReference>
<feature type="chain" id="PRO_5041421025" description="C-type lectin domain-containing protein" evidence="1">
    <location>
        <begin position="18"/>
        <end position="437"/>
    </location>
</feature>
<sequence length="437" mass="48430">MLRLIVAISVLLGLCLAETGCQDGWFLSGDKKKCYQFVETPATFKSAQKSCAKLGGKLASVHSKAENTVLNAADEHFWLGGQDSFDNGTWSWTDGSRFGYTNWAAGEPSNVAGRNCLIVDDITLLWSSNECTRNASYFCEMTPSSIPSNQPGCPSGAKCAGNYAYSYYPVKSNWSTAESYCKSIGGHLASIHNDEVNSIVFSYQEEYDAVWVGGYIARTGMLDWSDGTLSDYVKWLPGWNSGHMSKTCVTVTVLWEGNDFEKGWQIYDCGDELTAVCEVLLTSTTVGPSTTFNPSACPFGSTCYGDYSYFYYDIKGTWKQAEDMCNSLDGHLASIHNQEVEKIAFGYQDHYDALWIGGRLDKKGNLTWSDGSPVDYSKWLRGTLSGSLEFDCATITVLWDDDAQEFKKGWAAYDCNDTFTAICEIPRQHVFEPVVLY</sequence>
<dbReference type="InterPro" id="IPR050111">
    <property type="entry name" value="C-type_lectin/snaclec_domain"/>
</dbReference>
<dbReference type="Gene3D" id="3.10.100.10">
    <property type="entry name" value="Mannose-Binding Protein A, subunit A"/>
    <property type="match status" value="3"/>
</dbReference>
<evidence type="ECO:0000313" key="4">
    <source>
        <dbReference type="Proteomes" id="UP001175271"/>
    </source>
</evidence>
<dbReference type="PANTHER" id="PTHR22803">
    <property type="entry name" value="MANNOSE, PHOSPHOLIPASE, LECTIN RECEPTOR RELATED"/>
    <property type="match status" value="1"/>
</dbReference>
<feature type="domain" description="C-type lectin" evidence="2">
    <location>
        <begin position="304"/>
        <end position="424"/>
    </location>
</feature>
<name>A0AA39HKP7_9BILA</name>
<gene>
    <name evidence="3" type="ORF">QR680_018635</name>
</gene>
<organism evidence="3 4">
    <name type="scientific">Steinernema hermaphroditum</name>
    <dbReference type="NCBI Taxonomy" id="289476"/>
    <lineage>
        <taxon>Eukaryota</taxon>
        <taxon>Metazoa</taxon>
        <taxon>Ecdysozoa</taxon>
        <taxon>Nematoda</taxon>
        <taxon>Chromadorea</taxon>
        <taxon>Rhabditida</taxon>
        <taxon>Tylenchina</taxon>
        <taxon>Panagrolaimomorpha</taxon>
        <taxon>Strongyloidoidea</taxon>
        <taxon>Steinernematidae</taxon>
        <taxon>Steinernema</taxon>
    </lineage>
</organism>
<keyword evidence="1" id="KW-0732">Signal</keyword>
<dbReference type="CDD" id="cd00037">
    <property type="entry name" value="CLECT"/>
    <property type="match status" value="3"/>
</dbReference>
<reference evidence="3" key="1">
    <citation type="submission" date="2023-06" db="EMBL/GenBank/DDBJ databases">
        <title>Genomic analysis of the entomopathogenic nematode Steinernema hermaphroditum.</title>
        <authorList>
            <person name="Schwarz E.M."/>
            <person name="Heppert J.K."/>
            <person name="Baniya A."/>
            <person name="Schwartz H.T."/>
            <person name="Tan C.-H."/>
            <person name="Antoshechkin I."/>
            <person name="Sternberg P.W."/>
            <person name="Goodrich-Blair H."/>
            <person name="Dillman A.R."/>
        </authorList>
    </citation>
    <scope>NUCLEOTIDE SEQUENCE</scope>
    <source>
        <strain evidence="3">PS9179</strain>
        <tissue evidence="3">Whole animal</tissue>
    </source>
</reference>
<dbReference type="Proteomes" id="UP001175271">
    <property type="component" value="Unassembled WGS sequence"/>
</dbReference>
<evidence type="ECO:0000313" key="3">
    <source>
        <dbReference type="EMBL" id="KAK0406543.1"/>
    </source>
</evidence>
<dbReference type="SUPFAM" id="SSF56436">
    <property type="entry name" value="C-type lectin-like"/>
    <property type="match status" value="3"/>
</dbReference>
<accession>A0AA39HKP7</accession>
<dbReference type="PROSITE" id="PS50041">
    <property type="entry name" value="C_TYPE_LECTIN_2"/>
    <property type="match status" value="3"/>
</dbReference>
<dbReference type="AlphaFoldDB" id="A0AA39HKP7"/>
<evidence type="ECO:0000256" key="1">
    <source>
        <dbReference type="SAM" id="SignalP"/>
    </source>
</evidence>
<feature type="domain" description="C-type lectin" evidence="2">
    <location>
        <begin position="30"/>
        <end position="140"/>
    </location>
</feature>
<feature type="domain" description="C-type lectin" evidence="2">
    <location>
        <begin position="160"/>
        <end position="278"/>
    </location>
</feature>
<comment type="caution">
    <text evidence="3">The sequence shown here is derived from an EMBL/GenBank/DDBJ whole genome shotgun (WGS) entry which is preliminary data.</text>
</comment>
<dbReference type="InterPro" id="IPR016186">
    <property type="entry name" value="C-type_lectin-like/link_sf"/>
</dbReference>
<keyword evidence="4" id="KW-1185">Reference proteome</keyword>
<dbReference type="SMART" id="SM00034">
    <property type="entry name" value="CLECT"/>
    <property type="match status" value="3"/>
</dbReference>
<protein>
    <recommendedName>
        <fullName evidence="2">C-type lectin domain-containing protein</fullName>
    </recommendedName>
</protein>